<dbReference type="AlphaFoldDB" id="A0A1V9EV61"/>
<dbReference type="InterPro" id="IPR018060">
    <property type="entry name" value="HTH_AraC"/>
</dbReference>
<keyword evidence="6" id="KW-1185">Reference proteome</keyword>
<dbReference type="InterPro" id="IPR009057">
    <property type="entry name" value="Homeodomain-like_sf"/>
</dbReference>
<evidence type="ECO:0000313" key="5">
    <source>
        <dbReference type="EMBL" id="OQP49961.1"/>
    </source>
</evidence>
<evidence type="ECO:0000256" key="3">
    <source>
        <dbReference type="ARBA" id="ARBA00023163"/>
    </source>
</evidence>
<dbReference type="Gene3D" id="1.10.10.60">
    <property type="entry name" value="Homeodomain-like"/>
    <property type="match status" value="1"/>
</dbReference>
<dbReference type="PROSITE" id="PS01124">
    <property type="entry name" value="HTH_ARAC_FAMILY_2"/>
    <property type="match status" value="1"/>
</dbReference>
<dbReference type="GO" id="GO:0003700">
    <property type="term" value="F:DNA-binding transcription factor activity"/>
    <property type="evidence" value="ECO:0007669"/>
    <property type="project" value="InterPro"/>
</dbReference>
<dbReference type="InterPro" id="IPR018062">
    <property type="entry name" value="HTH_AraC-typ_CS"/>
</dbReference>
<comment type="caution">
    <text evidence="5">The sequence shown here is derived from an EMBL/GenBank/DDBJ whole genome shotgun (WGS) entry which is preliminary data.</text>
</comment>
<feature type="domain" description="HTH araC/xylS-type" evidence="4">
    <location>
        <begin position="37"/>
        <end position="134"/>
    </location>
</feature>
<dbReference type="SMART" id="SM00342">
    <property type="entry name" value="HTH_ARAC"/>
    <property type="match status" value="1"/>
</dbReference>
<name>A0A1V9EV61_9BACT</name>
<keyword evidence="3" id="KW-0804">Transcription</keyword>
<dbReference type="Proteomes" id="UP000192276">
    <property type="component" value="Unassembled WGS sequence"/>
</dbReference>
<dbReference type="InterPro" id="IPR053142">
    <property type="entry name" value="PchR_regulatory_protein"/>
</dbReference>
<dbReference type="STRING" id="550983.A4R26_30050"/>
<dbReference type="SUPFAM" id="SSF46689">
    <property type="entry name" value="Homeodomain-like"/>
    <property type="match status" value="2"/>
</dbReference>
<sequence>MFNDVDKDALIIFINHYSLKGCMPKKGTKRSVRLAANQIKKYLDSHPGTTISTAALAQQYGVSRNALQEFFKDKFKQPIGQYKLNLRLTEAQKLLRAGKSIKEVTIILQYASPSSFSNAFRNYYNISAREWLQDIKLNGSKQSNV</sequence>
<keyword evidence="1" id="KW-0805">Transcription regulation</keyword>
<dbReference type="GO" id="GO:0043565">
    <property type="term" value="F:sequence-specific DNA binding"/>
    <property type="evidence" value="ECO:0007669"/>
    <property type="project" value="InterPro"/>
</dbReference>
<dbReference type="PROSITE" id="PS00041">
    <property type="entry name" value="HTH_ARAC_FAMILY_1"/>
    <property type="match status" value="1"/>
</dbReference>
<reference evidence="6" key="1">
    <citation type="submission" date="2016-04" db="EMBL/GenBank/DDBJ databases">
        <authorList>
            <person name="Chen L."/>
            <person name="Zhuang W."/>
            <person name="Wang G."/>
        </authorList>
    </citation>
    <scope>NUCLEOTIDE SEQUENCE [LARGE SCALE GENOMIC DNA]</scope>
    <source>
        <strain evidence="6">208</strain>
    </source>
</reference>
<proteinExistence type="predicted"/>
<gene>
    <name evidence="5" type="ORF">A4R26_30050</name>
</gene>
<evidence type="ECO:0000256" key="2">
    <source>
        <dbReference type="ARBA" id="ARBA00023125"/>
    </source>
</evidence>
<organism evidence="5 6">
    <name type="scientific">Niastella populi</name>
    <dbReference type="NCBI Taxonomy" id="550983"/>
    <lineage>
        <taxon>Bacteria</taxon>
        <taxon>Pseudomonadati</taxon>
        <taxon>Bacteroidota</taxon>
        <taxon>Chitinophagia</taxon>
        <taxon>Chitinophagales</taxon>
        <taxon>Chitinophagaceae</taxon>
        <taxon>Niastella</taxon>
    </lineage>
</organism>
<keyword evidence="2" id="KW-0238">DNA-binding</keyword>
<dbReference type="PANTHER" id="PTHR47893">
    <property type="entry name" value="REGULATORY PROTEIN PCHR"/>
    <property type="match status" value="1"/>
</dbReference>
<dbReference type="EMBL" id="LWBP01000222">
    <property type="protein sequence ID" value="OQP49961.1"/>
    <property type="molecule type" value="Genomic_DNA"/>
</dbReference>
<accession>A0A1V9EV61</accession>
<evidence type="ECO:0000313" key="6">
    <source>
        <dbReference type="Proteomes" id="UP000192276"/>
    </source>
</evidence>
<dbReference type="OrthoDB" id="677736at2"/>
<evidence type="ECO:0000256" key="1">
    <source>
        <dbReference type="ARBA" id="ARBA00023015"/>
    </source>
</evidence>
<dbReference type="PANTHER" id="PTHR47893:SF1">
    <property type="entry name" value="REGULATORY PROTEIN PCHR"/>
    <property type="match status" value="1"/>
</dbReference>
<dbReference type="Pfam" id="PF12833">
    <property type="entry name" value="HTH_18"/>
    <property type="match status" value="1"/>
</dbReference>
<protein>
    <recommendedName>
        <fullName evidence="4">HTH araC/xylS-type domain-containing protein</fullName>
    </recommendedName>
</protein>
<evidence type="ECO:0000259" key="4">
    <source>
        <dbReference type="PROSITE" id="PS01124"/>
    </source>
</evidence>